<dbReference type="EMBL" id="AFRT01002462">
    <property type="protein sequence ID" value="ELU37811.1"/>
    <property type="molecule type" value="Genomic_DNA"/>
</dbReference>
<dbReference type="HOGENOM" id="CLU_1603861_0_0_1"/>
<name>L8WHZ6_THACA</name>
<evidence type="ECO:0000313" key="2">
    <source>
        <dbReference type="Proteomes" id="UP000011668"/>
    </source>
</evidence>
<accession>L8WHZ6</accession>
<dbReference type="AlphaFoldDB" id="L8WHZ6"/>
<organism evidence="1 2">
    <name type="scientific">Thanatephorus cucumeris (strain AG1-IA)</name>
    <name type="common">Rice sheath blight fungus</name>
    <name type="synonym">Rhizoctonia solani</name>
    <dbReference type="NCBI Taxonomy" id="983506"/>
    <lineage>
        <taxon>Eukaryota</taxon>
        <taxon>Fungi</taxon>
        <taxon>Dikarya</taxon>
        <taxon>Basidiomycota</taxon>
        <taxon>Agaricomycotina</taxon>
        <taxon>Agaricomycetes</taxon>
        <taxon>Cantharellales</taxon>
        <taxon>Ceratobasidiaceae</taxon>
        <taxon>Rhizoctonia</taxon>
        <taxon>Rhizoctonia solani AG-1</taxon>
    </lineage>
</organism>
<protein>
    <submittedName>
        <fullName evidence="1">Uncharacterized protein</fullName>
    </submittedName>
</protein>
<reference evidence="1 2" key="1">
    <citation type="journal article" date="2013" name="Nat. Commun.">
        <title>The evolution and pathogenic mechanisms of the rice sheath blight pathogen.</title>
        <authorList>
            <person name="Zheng A."/>
            <person name="Lin R."/>
            <person name="Xu L."/>
            <person name="Qin P."/>
            <person name="Tang C."/>
            <person name="Ai P."/>
            <person name="Zhang D."/>
            <person name="Liu Y."/>
            <person name="Sun Z."/>
            <person name="Feng H."/>
            <person name="Wang Y."/>
            <person name="Chen Y."/>
            <person name="Liang X."/>
            <person name="Fu R."/>
            <person name="Li Q."/>
            <person name="Zhang J."/>
            <person name="Yu X."/>
            <person name="Xie Z."/>
            <person name="Ding L."/>
            <person name="Guan P."/>
            <person name="Tang J."/>
            <person name="Liang Y."/>
            <person name="Wang S."/>
            <person name="Deng Q."/>
            <person name="Li S."/>
            <person name="Zhu J."/>
            <person name="Wang L."/>
            <person name="Liu H."/>
            <person name="Li P."/>
        </authorList>
    </citation>
    <scope>NUCLEOTIDE SEQUENCE [LARGE SCALE GENOMIC DNA]</scope>
    <source>
        <strain evidence="2">AG-1 IA</strain>
    </source>
</reference>
<comment type="caution">
    <text evidence="1">The sequence shown here is derived from an EMBL/GenBank/DDBJ whole genome shotgun (WGS) entry which is preliminary data.</text>
</comment>
<keyword evidence="2" id="KW-1185">Reference proteome</keyword>
<sequence>MARGTGIAGKARRPVPVGNSNKRAICSLSYLRCGTKATNKTYGIIQPLYHGVLLTRVIEQSYSAQRRHWIPWALGRLITRQSANEHEENRALRCAWVVRRLCGMAVLNVFYRRETGASVTFHAPITRLICSLDWGVPYVRIQYIPNWEMCKGLESPRVCKLTVRSG</sequence>
<dbReference type="Proteomes" id="UP000011668">
    <property type="component" value="Unassembled WGS sequence"/>
</dbReference>
<evidence type="ECO:0000313" key="1">
    <source>
        <dbReference type="EMBL" id="ELU37811.1"/>
    </source>
</evidence>
<gene>
    <name evidence="1" type="ORF">AG1IA_08174</name>
</gene>
<proteinExistence type="predicted"/>